<dbReference type="AlphaFoldDB" id="A0A5A7PDG3"/>
<organism evidence="1 2">
    <name type="scientific">Striga asiatica</name>
    <name type="common">Asiatic witchweed</name>
    <name type="synonym">Buchnera asiatica</name>
    <dbReference type="NCBI Taxonomy" id="4170"/>
    <lineage>
        <taxon>Eukaryota</taxon>
        <taxon>Viridiplantae</taxon>
        <taxon>Streptophyta</taxon>
        <taxon>Embryophyta</taxon>
        <taxon>Tracheophyta</taxon>
        <taxon>Spermatophyta</taxon>
        <taxon>Magnoliopsida</taxon>
        <taxon>eudicotyledons</taxon>
        <taxon>Gunneridae</taxon>
        <taxon>Pentapetalae</taxon>
        <taxon>asterids</taxon>
        <taxon>lamiids</taxon>
        <taxon>Lamiales</taxon>
        <taxon>Orobanchaceae</taxon>
        <taxon>Buchnereae</taxon>
        <taxon>Striga</taxon>
    </lineage>
</organism>
<sequence>MIMDDRARLKIDPYDRACYVARALTKFLVAILASIVEETSFPHSNMGALGKKYQAKTKQLDDRTVELEAAKAMITQIWVGKAVALQKIEKMRVDLGKLMMGRKSSYN</sequence>
<dbReference type="EMBL" id="BKCP01004394">
    <property type="protein sequence ID" value="GER30732.1"/>
    <property type="molecule type" value="Genomic_DNA"/>
</dbReference>
<evidence type="ECO:0000313" key="1">
    <source>
        <dbReference type="EMBL" id="GER30732.1"/>
    </source>
</evidence>
<keyword evidence="2" id="KW-1185">Reference proteome</keyword>
<accession>A0A5A7PDG3</accession>
<dbReference type="Proteomes" id="UP000325081">
    <property type="component" value="Unassembled WGS sequence"/>
</dbReference>
<proteinExistence type="predicted"/>
<evidence type="ECO:0000313" key="2">
    <source>
        <dbReference type="Proteomes" id="UP000325081"/>
    </source>
</evidence>
<gene>
    <name evidence="1" type="ORF">STAS_06689</name>
</gene>
<protein>
    <submittedName>
        <fullName evidence="1">Uncharacterized protein</fullName>
    </submittedName>
</protein>
<reference evidence="2" key="1">
    <citation type="journal article" date="2019" name="Curr. Biol.">
        <title>Genome Sequence of Striga asiatica Provides Insight into the Evolution of Plant Parasitism.</title>
        <authorList>
            <person name="Yoshida S."/>
            <person name="Kim S."/>
            <person name="Wafula E.K."/>
            <person name="Tanskanen J."/>
            <person name="Kim Y.M."/>
            <person name="Honaas L."/>
            <person name="Yang Z."/>
            <person name="Spallek T."/>
            <person name="Conn C.E."/>
            <person name="Ichihashi Y."/>
            <person name="Cheong K."/>
            <person name="Cui S."/>
            <person name="Der J.P."/>
            <person name="Gundlach H."/>
            <person name="Jiao Y."/>
            <person name="Hori C."/>
            <person name="Ishida J.K."/>
            <person name="Kasahara H."/>
            <person name="Kiba T."/>
            <person name="Kim M.S."/>
            <person name="Koo N."/>
            <person name="Laohavisit A."/>
            <person name="Lee Y.H."/>
            <person name="Lumba S."/>
            <person name="McCourt P."/>
            <person name="Mortimer J.C."/>
            <person name="Mutuku J.M."/>
            <person name="Nomura T."/>
            <person name="Sasaki-Sekimoto Y."/>
            <person name="Seto Y."/>
            <person name="Wang Y."/>
            <person name="Wakatake T."/>
            <person name="Sakakibara H."/>
            <person name="Demura T."/>
            <person name="Yamaguchi S."/>
            <person name="Yoneyama K."/>
            <person name="Manabe R.I."/>
            <person name="Nelson D.C."/>
            <person name="Schulman A.H."/>
            <person name="Timko M.P."/>
            <person name="dePamphilis C.W."/>
            <person name="Choi D."/>
            <person name="Shirasu K."/>
        </authorList>
    </citation>
    <scope>NUCLEOTIDE SEQUENCE [LARGE SCALE GENOMIC DNA]</scope>
    <source>
        <strain evidence="2">cv. UVA1</strain>
    </source>
</reference>
<comment type="caution">
    <text evidence="1">The sequence shown here is derived from an EMBL/GenBank/DDBJ whole genome shotgun (WGS) entry which is preliminary data.</text>
</comment>
<name>A0A5A7PDG3_STRAF</name>